<reference evidence="1 2" key="1">
    <citation type="submission" date="2015-09" db="EMBL/GenBank/DDBJ databases">
        <title>Draft Genome Sequence of Bradyrhizobium manausense Strain BR 3351T, a Novel Symbiotic Nitrogen-Fixing Alphaproteobacterium Isolated from Brazilian Amazon Rain Forest.</title>
        <authorList>
            <person name="De Araujo J.L."/>
            <person name="Zilli J.E."/>
        </authorList>
    </citation>
    <scope>NUCLEOTIDE SEQUENCE [LARGE SCALE GENOMIC DNA]</scope>
    <source>
        <strain evidence="1 2">BR3351</strain>
    </source>
</reference>
<organism evidence="1 2">
    <name type="scientific">Bradyrhizobium manausense</name>
    <dbReference type="NCBI Taxonomy" id="989370"/>
    <lineage>
        <taxon>Bacteria</taxon>
        <taxon>Pseudomonadati</taxon>
        <taxon>Pseudomonadota</taxon>
        <taxon>Alphaproteobacteria</taxon>
        <taxon>Hyphomicrobiales</taxon>
        <taxon>Nitrobacteraceae</taxon>
        <taxon>Bradyrhizobium</taxon>
    </lineage>
</organism>
<protein>
    <submittedName>
        <fullName evidence="1">Uncharacterized protein</fullName>
    </submittedName>
</protein>
<comment type="caution">
    <text evidence="1">The sequence shown here is derived from an EMBL/GenBank/DDBJ whole genome shotgun (WGS) entry which is preliminary data.</text>
</comment>
<dbReference type="EMBL" id="LJYG01000111">
    <property type="protein sequence ID" value="KRQ02074.1"/>
    <property type="molecule type" value="Genomic_DNA"/>
</dbReference>
<gene>
    <name evidence="1" type="ORF">AOQ71_36420</name>
</gene>
<evidence type="ECO:0000313" key="1">
    <source>
        <dbReference type="EMBL" id="KRQ02074.1"/>
    </source>
</evidence>
<proteinExistence type="predicted"/>
<dbReference type="AlphaFoldDB" id="A0A0R3CX11"/>
<accession>A0A0R3CX11</accession>
<name>A0A0R3CX11_9BRAD</name>
<dbReference type="Proteomes" id="UP000051936">
    <property type="component" value="Unassembled WGS sequence"/>
</dbReference>
<keyword evidence="2" id="KW-1185">Reference proteome</keyword>
<evidence type="ECO:0000313" key="2">
    <source>
        <dbReference type="Proteomes" id="UP000051936"/>
    </source>
</evidence>
<sequence>MVFASRRNLSFAAADFFGLTSPRSSITALGDLPDSLRLRPEGGPGREAGLRAFKLEFGQSDASMRTGVEDNGKALRNYLWLATHLPKMTALTTSASF</sequence>